<feature type="transmembrane region" description="Helical" evidence="2">
    <location>
        <begin position="12"/>
        <end position="32"/>
    </location>
</feature>
<evidence type="ECO:0000313" key="3">
    <source>
        <dbReference type="EMBL" id="NKZ39573.1"/>
    </source>
</evidence>
<gene>
    <name evidence="3" type="ORF">HF690_11495</name>
</gene>
<feature type="region of interest" description="Disordered" evidence="1">
    <location>
        <begin position="171"/>
        <end position="220"/>
    </location>
</feature>
<accession>A0A846ZQ66</accession>
<organism evidence="3 4">
    <name type="scientific">Oleiagrimonas citrea</name>
    <dbReference type="NCBI Taxonomy" id="1665687"/>
    <lineage>
        <taxon>Bacteria</taxon>
        <taxon>Pseudomonadati</taxon>
        <taxon>Pseudomonadota</taxon>
        <taxon>Gammaproteobacteria</taxon>
        <taxon>Lysobacterales</taxon>
        <taxon>Rhodanobacteraceae</taxon>
        <taxon>Oleiagrimonas</taxon>
    </lineage>
</organism>
<feature type="compositionally biased region" description="Polar residues" evidence="1">
    <location>
        <begin position="202"/>
        <end position="219"/>
    </location>
</feature>
<sequence length="313" mass="34020">MDVADRQATVWGVVFAALLHLGIVAFLLLATISCNTWEQAINSLGLPKSWNPVTCSRPIQLAGPVIQATLLGPTGAPLPAPSKAKAPKPKITPPKAEKPKVDTDKPKPAPVKTLPPPPKNPDTRDQQKVVAKSTEKAEHAQRAQREREKQRMSELEAQQQAEIDKLFKQMDAAGKQSQQADRQAQRMAQRDDLKKQKDTSDAPANTPQADQAQSGTAGQDSGLLGQYQAAIQNAVTQAWLRPDNIPAGTTCKIDIVQIIGGQVISANVEPSCPFDATARRSVENAVMRASPLPYHGFEKVFARRLTLHFMVNE</sequence>
<feature type="compositionally biased region" description="Basic and acidic residues" evidence="1">
    <location>
        <begin position="188"/>
        <end position="200"/>
    </location>
</feature>
<keyword evidence="2" id="KW-1133">Transmembrane helix</keyword>
<dbReference type="Gene3D" id="3.30.1150.10">
    <property type="match status" value="1"/>
</dbReference>
<feature type="compositionally biased region" description="Basic and acidic residues" evidence="1">
    <location>
        <begin position="95"/>
        <end position="107"/>
    </location>
</feature>
<evidence type="ECO:0000256" key="1">
    <source>
        <dbReference type="SAM" id="MobiDB-lite"/>
    </source>
</evidence>
<dbReference type="EMBL" id="JAAZQD010000004">
    <property type="protein sequence ID" value="NKZ39573.1"/>
    <property type="molecule type" value="Genomic_DNA"/>
</dbReference>
<dbReference type="RefSeq" id="WP_168609535.1">
    <property type="nucleotide sequence ID" value="NZ_JAAZQD010000004.1"/>
</dbReference>
<name>A0A846ZQ66_9GAMM</name>
<dbReference type="SUPFAM" id="SSF74653">
    <property type="entry name" value="TolA/TonB C-terminal domain"/>
    <property type="match status" value="1"/>
</dbReference>
<dbReference type="Proteomes" id="UP000541636">
    <property type="component" value="Unassembled WGS sequence"/>
</dbReference>
<evidence type="ECO:0000256" key="2">
    <source>
        <dbReference type="SAM" id="Phobius"/>
    </source>
</evidence>
<reference evidence="3 4" key="1">
    <citation type="journal article" date="2017" name="Int. J. Syst. Evol. Microbiol.">
        <title>Oleiagrimonas citrea sp. nov., a marine bacterium isolated from tidal flat sediment and emended description of the genus Oleiagrimonas Fang et al. 2015 and Oleiagrimonas soli.</title>
        <authorList>
            <person name="Yang S.H."/>
            <person name="Seo H.S."/>
            <person name="Seong C.N."/>
            <person name="Kwon K.K."/>
        </authorList>
    </citation>
    <scope>NUCLEOTIDE SEQUENCE [LARGE SCALE GENOMIC DNA]</scope>
    <source>
        <strain evidence="3 4">MEBiC09124</strain>
    </source>
</reference>
<evidence type="ECO:0000313" key="4">
    <source>
        <dbReference type="Proteomes" id="UP000541636"/>
    </source>
</evidence>
<feature type="region of interest" description="Disordered" evidence="1">
    <location>
        <begin position="73"/>
        <end position="156"/>
    </location>
</feature>
<proteinExistence type="predicted"/>
<comment type="caution">
    <text evidence="3">The sequence shown here is derived from an EMBL/GenBank/DDBJ whole genome shotgun (WGS) entry which is preliminary data.</text>
</comment>
<protein>
    <submittedName>
        <fullName evidence="3">Cell envelope integrity protein TolA</fullName>
    </submittedName>
</protein>
<keyword evidence="4" id="KW-1185">Reference proteome</keyword>
<dbReference type="AlphaFoldDB" id="A0A846ZQ66"/>
<feature type="compositionally biased region" description="Low complexity" evidence="1">
    <location>
        <begin position="176"/>
        <end position="187"/>
    </location>
</feature>
<feature type="compositionally biased region" description="Basic and acidic residues" evidence="1">
    <location>
        <begin position="121"/>
        <end position="154"/>
    </location>
</feature>
<keyword evidence="2" id="KW-0812">Transmembrane</keyword>
<dbReference type="PROSITE" id="PS51257">
    <property type="entry name" value="PROKAR_LIPOPROTEIN"/>
    <property type="match status" value="1"/>
</dbReference>
<keyword evidence="2" id="KW-0472">Membrane</keyword>
<feature type="compositionally biased region" description="Low complexity" evidence="1">
    <location>
        <begin position="73"/>
        <end position="84"/>
    </location>
</feature>